<accession>A0A811UAG6</accession>
<proteinExistence type="predicted"/>
<dbReference type="AlphaFoldDB" id="A0A811UAG6"/>
<evidence type="ECO:0000313" key="2">
    <source>
        <dbReference type="Proteomes" id="UP000606786"/>
    </source>
</evidence>
<sequence>MICRGGERLAVMCGVKKKCKEEAQTCLFNGPATVHFSLHTCSGNAVAIIINKQFMHKCNINNFTKNLLAQPQSLMHMHNNGYMHMQQHAHRETSEISMQLNLLCVVLRMKIKGLKTLTA</sequence>
<reference evidence="1" key="1">
    <citation type="submission" date="2020-11" db="EMBL/GenBank/DDBJ databases">
        <authorList>
            <person name="Whitehead M."/>
        </authorList>
    </citation>
    <scope>NUCLEOTIDE SEQUENCE</scope>
    <source>
        <strain evidence="1">EGII</strain>
    </source>
</reference>
<keyword evidence="2" id="KW-1185">Reference proteome</keyword>
<protein>
    <submittedName>
        <fullName evidence="1">(Mediterranean fruit fly) hypothetical protein</fullName>
    </submittedName>
</protein>
<evidence type="ECO:0000313" key="1">
    <source>
        <dbReference type="EMBL" id="CAD6995318.1"/>
    </source>
</evidence>
<dbReference type="EMBL" id="CAJHJT010000001">
    <property type="protein sequence ID" value="CAD6995318.1"/>
    <property type="molecule type" value="Genomic_DNA"/>
</dbReference>
<name>A0A811UAG6_CERCA</name>
<comment type="caution">
    <text evidence="1">The sequence shown here is derived from an EMBL/GenBank/DDBJ whole genome shotgun (WGS) entry which is preliminary data.</text>
</comment>
<dbReference type="Proteomes" id="UP000606786">
    <property type="component" value="Unassembled WGS sequence"/>
</dbReference>
<organism evidence="1 2">
    <name type="scientific">Ceratitis capitata</name>
    <name type="common">Mediterranean fruit fly</name>
    <name type="synonym">Tephritis capitata</name>
    <dbReference type="NCBI Taxonomy" id="7213"/>
    <lineage>
        <taxon>Eukaryota</taxon>
        <taxon>Metazoa</taxon>
        <taxon>Ecdysozoa</taxon>
        <taxon>Arthropoda</taxon>
        <taxon>Hexapoda</taxon>
        <taxon>Insecta</taxon>
        <taxon>Pterygota</taxon>
        <taxon>Neoptera</taxon>
        <taxon>Endopterygota</taxon>
        <taxon>Diptera</taxon>
        <taxon>Brachycera</taxon>
        <taxon>Muscomorpha</taxon>
        <taxon>Tephritoidea</taxon>
        <taxon>Tephritidae</taxon>
        <taxon>Ceratitis</taxon>
        <taxon>Ceratitis</taxon>
    </lineage>
</organism>
<gene>
    <name evidence="1" type="ORF">CCAP1982_LOCUS4037</name>
</gene>